<sequence length="502" mass="54537">MSTISKPQPDEETVRPESEAAKRQKAMKLQTATKRWTALRKPLWFALSLLAFVLIYFGLEAYMDYGARVTLAITLAVIVLWVLEPIPFSMTAVLVLILLPISGAVSTDLILSGFASPAIFLIVAGMMIASAVEQTPLGKRLAYQLLYWLGEKKGGVLAGILLVPQILAFFIPAAAVRTAMLLPIVFSIASILGVKAGEVRGKKLMMGVVVGCGISGTAVLPAALGNVITVDLINTYLQTHVTYMDWLVLALPMWLIMIPASWWVLYRSFPVKEPMPSGLKEKMKELIAELGPISSKEKRLMGILAGVCVFWALEGVHGWPPVIPALIGAVLMAWPGIKVADWEKIIDVKFSPLVMLGVTLSLGRALYETGVTDYLSKWMESDVTLFLFSNPALAVLTVAVLTQLIHKVTSNVSTAVIATVPVVVALAAHSPDSPALLLAIVAGLTSLYGFILVVETIPGVMVHGTGWVTQQDFFVPGFWLTLITTGVTFLMALTWWKWLGYY</sequence>
<feature type="transmembrane region" description="Helical" evidence="10">
    <location>
        <begin position="43"/>
        <end position="59"/>
    </location>
</feature>
<feature type="transmembrane region" description="Helical" evidence="10">
    <location>
        <begin position="90"/>
        <end position="107"/>
    </location>
</feature>
<proteinExistence type="inferred from homology"/>
<dbReference type="Pfam" id="PF00939">
    <property type="entry name" value="Na_sulph_symp"/>
    <property type="match status" value="1"/>
</dbReference>
<keyword evidence="12" id="KW-1185">Reference proteome</keyword>
<dbReference type="PANTHER" id="PTHR10283">
    <property type="entry name" value="SOLUTE CARRIER FAMILY 13 MEMBER"/>
    <property type="match status" value="1"/>
</dbReference>
<feature type="transmembrane region" description="Helical" evidence="10">
    <location>
        <begin position="113"/>
        <end position="133"/>
    </location>
</feature>
<feature type="compositionally biased region" description="Basic and acidic residues" evidence="9">
    <location>
        <begin position="8"/>
        <end position="20"/>
    </location>
</feature>
<dbReference type="EMBL" id="CP098755">
    <property type="protein sequence ID" value="USG64517.1"/>
    <property type="molecule type" value="Genomic_DNA"/>
</dbReference>
<gene>
    <name evidence="11" type="ORF">NDK47_20555</name>
</gene>
<protein>
    <recommendedName>
        <fullName evidence="3">Sodium-dependent dicarboxylate transporter SdcS</fullName>
    </recommendedName>
    <alternativeName>
        <fullName evidence="8">Na(+)/dicarboxylate symporter</fullName>
    </alternativeName>
</protein>
<feature type="transmembrane region" description="Helical" evidence="10">
    <location>
        <begin position="473"/>
        <end position="496"/>
    </location>
</feature>
<evidence type="ECO:0000256" key="7">
    <source>
        <dbReference type="ARBA" id="ARBA00023136"/>
    </source>
</evidence>
<feature type="transmembrane region" description="Helical" evidence="10">
    <location>
        <begin position="244"/>
        <end position="265"/>
    </location>
</feature>
<comment type="similarity">
    <text evidence="2">Belongs to the SLC13A/DASS transporter (TC 2.A.47) family. NADC subfamily.</text>
</comment>
<evidence type="ECO:0000256" key="5">
    <source>
        <dbReference type="ARBA" id="ARBA00022847"/>
    </source>
</evidence>
<feature type="transmembrane region" description="Helical" evidence="10">
    <location>
        <begin position="387"/>
        <end position="405"/>
    </location>
</feature>
<feature type="transmembrane region" description="Helical" evidence="10">
    <location>
        <begin position="435"/>
        <end position="461"/>
    </location>
</feature>
<feature type="transmembrane region" description="Helical" evidence="10">
    <location>
        <begin position="412"/>
        <end position="429"/>
    </location>
</feature>
<dbReference type="Proteomes" id="UP001056500">
    <property type="component" value="Chromosome"/>
</dbReference>
<keyword evidence="6 10" id="KW-1133">Transmembrane helix</keyword>
<dbReference type="RefSeq" id="WP_251871629.1">
    <property type="nucleotide sequence ID" value="NZ_CP098755.1"/>
</dbReference>
<evidence type="ECO:0000256" key="9">
    <source>
        <dbReference type="SAM" id="MobiDB-lite"/>
    </source>
</evidence>
<comment type="subcellular location">
    <subcellularLocation>
        <location evidence="1">Membrane</location>
        <topology evidence="1">Multi-pass membrane protein</topology>
    </subcellularLocation>
</comment>
<reference evidence="11" key="1">
    <citation type="submission" date="2022-06" db="EMBL/GenBank/DDBJ databases">
        <title>Genome sequencing of Brevibacillus sp. BB3-R1.</title>
        <authorList>
            <person name="Heo J."/>
            <person name="Lee D."/>
            <person name="Won M."/>
            <person name="Han B.-H."/>
            <person name="Hong S.-B."/>
            <person name="Kwon S.-W."/>
        </authorList>
    </citation>
    <scope>NUCLEOTIDE SEQUENCE</scope>
    <source>
        <strain evidence="11">BB3-R1</strain>
    </source>
</reference>
<evidence type="ECO:0000256" key="1">
    <source>
        <dbReference type="ARBA" id="ARBA00004141"/>
    </source>
</evidence>
<keyword evidence="4 10" id="KW-0812">Transmembrane</keyword>
<feature type="transmembrane region" description="Helical" evidence="10">
    <location>
        <begin position="154"/>
        <end position="174"/>
    </location>
</feature>
<dbReference type="InterPro" id="IPR001898">
    <property type="entry name" value="SLC13A/DASS"/>
</dbReference>
<dbReference type="NCBIfam" id="TIGR00785">
    <property type="entry name" value="dass"/>
    <property type="match status" value="1"/>
</dbReference>
<dbReference type="PANTHER" id="PTHR10283:SF82">
    <property type="entry name" value="SOLUTE CARRIER FAMILY 13 MEMBER 2"/>
    <property type="match status" value="1"/>
</dbReference>
<feature type="region of interest" description="Disordered" evidence="9">
    <location>
        <begin position="1"/>
        <end position="20"/>
    </location>
</feature>
<keyword evidence="5" id="KW-0769">Symport</keyword>
<accession>A0ABY4WEV5</accession>
<evidence type="ECO:0000256" key="10">
    <source>
        <dbReference type="SAM" id="Phobius"/>
    </source>
</evidence>
<evidence type="ECO:0000256" key="4">
    <source>
        <dbReference type="ARBA" id="ARBA00022692"/>
    </source>
</evidence>
<keyword evidence="7 10" id="KW-0472">Membrane</keyword>
<evidence type="ECO:0000313" key="12">
    <source>
        <dbReference type="Proteomes" id="UP001056500"/>
    </source>
</evidence>
<feature type="transmembrane region" description="Helical" evidence="10">
    <location>
        <begin position="204"/>
        <end position="224"/>
    </location>
</feature>
<organism evidence="11 12">
    <name type="scientific">Brevibacillus ruminantium</name>
    <dbReference type="NCBI Taxonomy" id="2950604"/>
    <lineage>
        <taxon>Bacteria</taxon>
        <taxon>Bacillati</taxon>
        <taxon>Bacillota</taxon>
        <taxon>Bacilli</taxon>
        <taxon>Bacillales</taxon>
        <taxon>Paenibacillaceae</taxon>
        <taxon>Brevibacillus</taxon>
    </lineage>
</organism>
<name>A0ABY4WEV5_9BACL</name>
<evidence type="ECO:0000313" key="11">
    <source>
        <dbReference type="EMBL" id="USG64517.1"/>
    </source>
</evidence>
<evidence type="ECO:0000256" key="6">
    <source>
        <dbReference type="ARBA" id="ARBA00022989"/>
    </source>
</evidence>
<feature type="transmembrane region" description="Helical" evidence="10">
    <location>
        <begin position="180"/>
        <end position="197"/>
    </location>
</feature>
<evidence type="ECO:0000256" key="2">
    <source>
        <dbReference type="ARBA" id="ARBA00006772"/>
    </source>
</evidence>
<evidence type="ECO:0000256" key="8">
    <source>
        <dbReference type="ARBA" id="ARBA00031174"/>
    </source>
</evidence>
<keyword evidence="5" id="KW-0813">Transport</keyword>
<evidence type="ECO:0000256" key="3">
    <source>
        <dbReference type="ARBA" id="ARBA00020150"/>
    </source>
</evidence>